<gene>
    <name evidence="2" type="ORF">NKR19_g8427</name>
</gene>
<reference evidence="2" key="1">
    <citation type="submission" date="2022-07" db="EMBL/GenBank/DDBJ databases">
        <title>Fungi with potential for degradation of polypropylene.</title>
        <authorList>
            <person name="Gostincar C."/>
        </authorList>
    </citation>
    <scope>NUCLEOTIDE SEQUENCE</scope>
    <source>
        <strain evidence="2">EXF-13287</strain>
    </source>
</reference>
<dbReference type="PANTHER" id="PTHR35567">
    <property type="entry name" value="MALATE DEHYDROGENASE (AFU_ORTHOLOGUE AFUA_2G13800)"/>
    <property type="match status" value="1"/>
</dbReference>
<evidence type="ECO:0000313" key="2">
    <source>
        <dbReference type="EMBL" id="KAJ9136789.1"/>
    </source>
</evidence>
<protein>
    <recommendedName>
        <fullName evidence="4">Malate dehydrogenase</fullName>
    </recommendedName>
</protein>
<organism evidence="2 3">
    <name type="scientific">Coniochaeta hoffmannii</name>
    <dbReference type="NCBI Taxonomy" id="91930"/>
    <lineage>
        <taxon>Eukaryota</taxon>
        <taxon>Fungi</taxon>
        <taxon>Dikarya</taxon>
        <taxon>Ascomycota</taxon>
        <taxon>Pezizomycotina</taxon>
        <taxon>Sordariomycetes</taxon>
        <taxon>Sordariomycetidae</taxon>
        <taxon>Coniochaetales</taxon>
        <taxon>Coniochaetaceae</taxon>
        <taxon>Coniochaeta</taxon>
    </lineage>
</organism>
<proteinExistence type="predicted"/>
<dbReference type="EMBL" id="JANBVN010000170">
    <property type="protein sequence ID" value="KAJ9136789.1"/>
    <property type="molecule type" value="Genomic_DNA"/>
</dbReference>
<feature type="signal peptide" evidence="1">
    <location>
        <begin position="1"/>
        <end position="19"/>
    </location>
</feature>
<feature type="chain" id="PRO_5041408624" description="Malate dehydrogenase" evidence="1">
    <location>
        <begin position="20"/>
        <end position="241"/>
    </location>
</feature>
<name>A0AA38VJU6_9PEZI</name>
<evidence type="ECO:0000256" key="1">
    <source>
        <dbReference type="SAM" id="SignalP"/>
    </source>
</evidence>
<evidence type="ECO:0000313" key="3">
    <source>
        <dbReference type="Proteomes" id="UP001174691"/>
    </source>
</evidence>
<comment type="caution">
    <text evidence="2">The sequence shown here is derived from an EMBL/GenBank/DDBJ whole genome shotgun (WGS) entry which is preliminary data.</text>
</comment>
<dbReference type="Proteomes" id="UP001174691">
    <property type="component" value="Unassembled WGS sequence"/>
</dbReference>
<sequence length="241" mass="25340">MSMSIVLACTAAAAAFTQCNQSVTPTLPRIGGGVELAAPEANFALKKIAIGHGIQNYSCVDLTGNFTAAGALAVLYDATCYYPGTAKTGIVQQKWDQIPTHVLWNTPLPLNKLPGSKYGAHPVQPFRAQADLKLPGLATFPFLGHHYFSSAGVPVFDLVVARLRADVKKLYGIDAPSSADRGILDSGAVQWLQLGDAGTGQARGSDMVYRVITAGGGAETCPVAGVGVQSVPYTAFYWFYG</sequence>
<keyword evidence="3" id="KW-1185">Reference proteome</keyword>
<dbReference type="PANTHER" id="PTHR35567:SF3">
    <property type="entry name" value="MALATE DEHYDROGENASE"/>
    <property type="match status" value="1"/>
</dbReference>
<keyword evidence="1" id="KW-0732">Signal</keyword>
<evidence type="ECO:0008006" key="4">
    <source>
        <dbReference type="Google" id="ProtNLM"/>
    </source>
</evidence>
<dbReference type="AlphaFoldDB" id="A0AA38VJU6"/>
<dbReference type="InterPro" id="IPR021851">
    <property type="entry name" value="DUF3455"/>
</dbReference>
<dbReference type="Pfam" id="PF11937">
    <property type="entry name" value="DUF3455"/>
    <property type="match status" value="1"/>
</dbReference>
<accession>A0AA38VJU6</accession>